<dbReference type="SUPFAM" id="SSF48613">
    <property type="entry name" value="Heme oxygenase-like"/>
    <property type="match status" value="1"/>
</dbReference>
<dbReference type="GO" id="GO:0006788">
    <property type="term" value="P:heme oxidation"/>
    <property type="evidence" value="ECO:0007669"/>
    <property type="project" value="InterPro"/>
</dbReference>
<dbReference type="HOGENOM" id="CLU_085041_1_0_5"/>
<dbReference type="InterPro" id="IPR016084">
    <property type="entry name" value="Haem_Oase-like_multi-hlx"/>
</dbReference>
<sequence>MNETNTLPLSRRLKEATTSTHETLDQSIMSRNMFATTKGYRDFVLLQYRFHQHLDPLYRHEVLAGIIPDLTARNRFSMLQEDLNDLGEPLPARQTFLPVEDASVAAGWLYVGEGSKLGAGFLIKLAQKIGFTPSFGARHLAPDPEGRGLSWNRFREAIDHAPELDPARCIQGAQDAFRHVRRYLESPEDVLMHP</sequence>
<protein>
    <submittedName>
        <fullName evidence="1">Putative heme oxygenase</fullName>
    </submittedName>
</protein>
<dbReference type="GO" id="GO:0004392">
    <property type="term" value="F:heme oxygenase (decyclizing) activity"/>
    <property type="evidence" value="ECO:0007669"/>
    <property type="project" value="InterPro"/>
</dbReference>
<accession>A0A067Z819</accession>
<dbReference type="InterPro" id="IPR016053">
    <property type="entry name" value="Haem_Oase-like"/>
</dbReference>
<dbReference type="Pfam" id="PF01126">
    <property type="entry name" value="Heme_oxygenase"/>
    <property type="match status" value="1"/>
</dbReference>
<dbReference type="KEGG" id="goy:GLS_c23040"/>
<dbReference type="EMBL" id="CP004373">
    <property type="protein sequence ID" value="AHK72175.1"/>
    <property type="molecule type" value="Genomic_DNA"/>
</dbReference>
<dbReference type="Gene3D" id="1.20.910.10">
    <property type="entry name" value="Heme oxygenase-like"/>
    <property type="match status" value="1"/>
</dbReference>
<gene>
    <name evidence="1" type="ORF">GLS_c23040</name>
</gene>
<dbReference type="Proteomes" id="UP000031656">
    <property type="component" value="Chromosome"/>
</dbReference>
<dbReference type="AlphaFoldDB" id="A0A067Z819"/>
<organism evidence="1 2">
    <name type="scientific">Gluconobacter oxydans DSM 3504</name>
    <dbReference type="NCBI Taxonomy" id="1288313"/>
    <lineage>
        <taxon>Bacteria</taxon>
        <taxon>Pseudomonadati</taxon>
        <taxon>Pseudomonadota</taxon>
        <taxon>Alphaproteobacteria</taxon>
        <taxon>Acetobacterales</taxon>
        <taxon>Acetobacteraceae</taxon>
        <taxon>Gluconobacter</taxon>
    </lineage>
</organism>
<evidence type="ECO:0000313" key="2">
    <source>
        <dbReference type="Proteomes" id="UP000031656"/>
    </source>
</evidence>
<proteinExistence type="predicted"/>
<evidence type="ECO:0000313" key="1">
    <source>
        <dbReference type="EMBL" id="AHK72175.1"/>
    </source>
</evidence>
<dbReference type="CDD" id="cd19166">
    <property type="entry name" value="HemeO-bac"/>
    <property type="match status" value="1"/>
</dbReference>
<reference evidence="1 2" key="1">
    <citation type="journal article" date="2015" name="Appl. Microbiol. Biotechnol.">
        <title>The consequence of an additional NADH dehydrogenase paralog on the growth of Gluconobacter oxydans DSM3504.</title>
        <authorList>
            <person name="Kostner D."/>
            <person name="Luchterhand B."/>
            <person name="Junker A."/>
            <person name="Volland S."/>
            <person name="Daniel R."/>
            <person name="Buchs J."/>
            <person name="Liebl W."/>
            <person name="Ehrenreich A."/>
        </authorList>
    </citation>
    <scope>NUCLEOTIDE SEQUENCE [LARGE SCALE GENOMIC DNA]</scope>
    <source>
        <strain evidence="1">DSM 3504</strain>
    </source>
</reference>
<name>A0A067Z819_GLUOY</name>